<keyword evidence="1" id="KW-0808">Transferase</keyword>
<keyword evidence="2" id="KW-1185">Reference proteome</keyword>
<gene>
    <name evidence="1" type="ORF">H6F44_02935</name>
</gene>
<comment type="caution">
    <text evidence="1">The sequence shown here is derived from an EMBL/GenBank/DDBJ whole genome shotgun (WGS) entry which is preliminary data.</text>
</comment>
<dbReference type="InterPro" id="IPR027417">
    <property type="entry name" value="P-loop_NTPase"/>
</dbReference>
<evidence type="ECO:0000313" key="1">
    <source>
        <dbReference type="EMBL" id="MBD2149085.1"/>
    </source>
</evidence>
<evidence type="ECO:0000313" key="2">
    <source>
        <dbReference type="Proteomes" id="UP000631421"/>
    </source>
</evidence>
<dbReference type="GO" id="GO:0016301">
    <property type="term" value="F:kinase activity"/>
    <property type="evidence" value="ECO:0007669"/>
    <property type="project" value="UniProtKB-KW"/>
</dbReference>
<name>A0A926UQ05_9CYAN</name>
<dbReference type="RefSeq" id="WP_190349415.1">
    <property type="nucleotide sequence ID" value="NZ_JACJPY010000005.1"/>
</dbReference>
<accession>A0A926UQ05</accession>
<reference evidence="1" key="2">
    <citation type="submission" date="2020-08" db="EMBL/GenBank/DDBJ databases">
        <authorList>
            <person name="Chen M."/>
            <person name="Teng W."/>
            <person name="Zhao L."/>
            <person name="Hu C."/>
            <person name="Zhou Y."/>
            <person name="Han B."/>
            <person name="Song L."/>
            <person name="Shu W."/>
        </authorList>
    </citation>
    <scope>NUCLEOTIDE SEQUENCE</scope>
    <source>
        <strain evidence="1">FACHB-1277</strain>
    </source>
</reference>
<dbReference type="Proteomes" id="UP000631421">
    <property type="component" value="Unassembled WGS sequence"/>
</dbReference>
<dbReference type="SUPFAM" id="SSF52540">
    <property type="entry name" value="P-loop containing nucleoside triphosphate hydrolases"/>
    <property type="match status" value="1"/>
</dbReference>
<organism evidence="1 2">
    <name type="scientific">Pseudanabaena cinerea FACHB-1277</name>
    <dbReference type="NCBI Taxonomy" id="2949581"/>
    <lineage>
        <taxon>Bacteria</taxon>
        <taxon>Bacillati</taxon>
        <taxon>Cyanobacteriota</taxon>
        <taxon>Cyanophyceae</taxon>
        <taxon>Pseudanabaenales</taxon>
        <taxon>Pseudanabaenaceae</taxon>
        <taxon>Pseudanabaena</taxon>
        <taxon>Pseudanabaena cinerea</taxon>
    </lineage>
</organism>
<dbReference type="Gene3D" id="3.40.50.300">
    <property type="entry name" value="P-loop containing nucleotide triphosphate hydrolases"/>
    <property type="match status" value="1"/>
</dbReference>
<protein>
    <submittedName>
        <fullName evidence="1">Glycerate kinase</fullName>
    </submittedName>
</protein>
<sequence>MPENIPIRIIEQLLRGDRLNKDDCLLLVADVITNGDRFLSLPSEGYQAKWQKSQIYQQAQISISEDQALGQPHNPHFAEDLALEIIQQRSQLMRSVYEDILISLKNENIELDQSLLLPILWHYWLPLAQALARQQSLINRPFIQGLLGGQGTGKTTMGAILKVILKYLHKSFISLSIDDFYKTYAERQKLRDRRPDLIWRGPPSTHDIDLCLQTLQSLQKLKSPSDRPNFEPIKSTNIPRFDKSLHNGAGDRIAPVICQSADIILFEGWFVGMHPLPISAFRNAIPPILSERDRDFALECNANLHNYLPIWQTLDSLIVLVPESYHYCLQWRIAAEHKLISQSQGKTGMSDQEITEFVEYFWKALHPELFIPPLIQPEINPHCPKLNQYGFPYADWVIKIGRSHFPTAIHSVTA</sequence>
<dbReference type="EMBL" id="JACJPY010000005">
    <property type="protein sequence ID" value="MBD2149085.1"/>
    <property type="molecule type" value="Genomic_DNA"/>
</dbReference>
<dbReference type="PANTHER" id="PTHR10285">
    <property type="entry name" value="URIDINE KINASE"/>
    <property type="match status" value="1"/>
</dbReference>
<dbReference type="AlphaFoldDB" id="A0A926UQ05"/>
<keyword evidence="1" id="KW-0418">Kinase</keyword>
<reference evidence="1" key="1">
    <citation type="journal article" date="2015" name="ISME J.">
        <title>Draft Genome Sequence of Streptomyces incarnatus NRRL8089, which Produces the Nucleoside Antibiotic Sinefungin.</title>
        <authorList>
            <person name="Oshima K."/>
            <person name="Hattori M."/>
            <person name="Shimizu H."/>
            <person name="Fukuda K."/>
            <person name="Nemoto M."/>
            <person name="Inagaki K."/>
            <person name="Tamura T."/>
        </authorList>
    </citation>
    <scope>NUCLEOTIDE SEQUENCE</scope>
    <source>
        <strain evidence="1">FACHB-1277</strain>
    </source>
</reference>
<proteinExistence type="predicted"/>